<dbReference type="GO" id="GO:0016020">
    <property type="term" value="C:membrane"/>
    <property type="evidence" value="ECO:0007669"/>
    <property type="project" value="UniProtKB-SubCell"/>
</dbReference>
<comment type="subcellular location">
    <subcellularLocation>
        <location evidence="1">Membrane</location>
    </subcellularLocation>
</comment>
<reference evidence="7 8" key="1">
    <citation type="submission" date="2014-04" db="EMBL/GenBank/DDBJ databases">
        <authorList>
            <consortium name="DOE Joint Genome Institute"/>
            <person name="Kuo A."/>
            <person name="Girlanda M."/>
            <person name="Perotto S."/>
            <person name="Kohler A."/>
            <person name="Nagy L.G."/>
            <person name="Floudas D."/>
            <person name="Copeland A."/>
            <person name="Barry K.W."/>
            <person name="Cichocki N."/>
            <person name="Veneault-Fourrey C."/>
            <person name="LaButti K."/>
            <person name="Lindquist E.A."/>
            <person name="Lipzen A."/>
            <person name="Lundell T."/>
            <person name="Morin E."/>
            <person name="Murat C."/>
            <person name="Sun H."/>
            <person name="Tunlid A."/>
            <person name="Henrissat B."/>
            <person name="Grigoriev I.V."/>
            <person name="Hibbett D.S."/>
            <person name="Martin F."/>
            <person name="Nordberg H.P."/>
            <person name="Cantor M.N."/>
            <person name="Hua S.X."/>
        </authorList>
    </citation>
    <scope>NUCLEOTIDE SEQUENCE [LARGE SCALE GENOMIC DNA]</scope>
    <source>
        <strain evidence="7 8">MUT 4182</strain>
    </source>
</reference>
<dbReference type="Proteomes" id="UP000054248">
    <property type="component" value="Unassembled WGS sequence"/>
</dbReference>
<evidence type="ECO:0000256" key="6">
    <source>
        <dbReference type="SAM" id="Phobius"/>
    </source>
</evidence>
<accession>A0A0C3LYF7</accession>
<dbReference type="InterPro" id="IPR005349">
    <property type="entry name" value="TMEM14"/>
</dbReference>
<evidence type="ECO:0000256" key="5">
    <source>
        <dbReference type="ARBA" id="ARBA00023136"/>
    </source>
</evidence>
<evidence type="ECO:0000313" key="7">
    <source>
        <dbReference type="EMBL" id="KIO26477.1"/>
    </source>
</evidence>
<name>A0A0C3LYF7_9AGAM</name>
<dbReference type="Pfam" id="PF03647">
    <property type="entry name" value="Tmemb_14"/>
    <property type="match status" value="1"/>
</dbReference>
<keyword evidence="8" id="KW-1185">Reference proteome</keyword>
<comment type="similarity">
    <text evidence="2">Belongs to the TMEM14 family.</text>
</comment>
<dbReference type="InterPro" id="IPR044890">
    <property type="entry name" value="TMEM14_sf"/>
</dbReference>
<dbReference type="PANTHER" id="PTHR12668">
    <property type="entry name" value="TRANSMEMBRANE PROTEIN 14, 15"/>
    <property type="match status" value="1"/>
</dbReference>
<organism evidence="7 8">
    <name type="scientific">Tulasnella calospora MUT 4182</name>
    <dbReference type="NCBI Taxonomy" id="1051891"/>
    <lineage>
        <taxon>Eukaryota</taxon>
        <taxon>Fungi</taxon>
        <taxon>Dikarya</taxon>
        <taxon>Basidiomycota</taxon>
        <taxon>Agaricomycotina</taxon>
        <taxon>Agaricomycetes</taxon>
        <taxon>Cantharellales</taxon>
        <taxon>Tulasnellaceae</taxon>
        <taxon>Tulasnella</taxon>
    </lineage>
</organism>
<dbReference type="HOGENOM" id="CLU_096652_3_0_1"/>
<dbReference type="Gene3D" id="1.10.10.1740">
    <property type="entry name" value="Transmembrane protein 14-like"/>
    <property type="match status" value="1"/>
</dbReference>
<dbReference type="AlphaFoldDB" id="A0A0C3LYF7"/>
<dbReference type="OrthoDB" id="5620at2759"/>
<keyword evidence="4 6" id="KW-1133">Transmembrane helix</keyword>
<feature type="transmembrane region" description="Helical" evidence="6">
    <location>
        <begin position="56"/>
        <end position="75"/>
    </location>
</feature>
<gene>
    <name evidence="7" type="ORF">M407DRAFT_200493</name>
</gene>
<protein>
    <recommendedName>
        <fullName evidence="9">Transmembrane protein 14C</fullName>
    </recommendedName>
</protein>
<evidence type="ECO:0000256" key="4">
    <source>
        <dbReference type="ARBA" id="ARBA00022989"/>
    </source>
</evidence>
<evidence type="ECO:0008006" key="9">
    <source>
        <dbReference type="Google" id="ProtNLM"/>
    </source>
</evidence>
<dbReference type="PANTHER" id="PTHR12668:SF53">
    <property type="entry name" value="TMEM14 PROTEIN HOMOLOG YJR085C"/>
    <property type="match status" value="1"/>
</dbReference>
<keyword evidence="5 6" id="KW-0472">Membrane</keyword>
<evidence type="ECO:0000256" key="3">
    <source>
        <dbReference type="ARBA" id="ARBA00022692"/>
    </source>
</evidence>
<proteinExistence type="inferred from homology"/>
<sequence length="109" mass="10995">MSYVPALTMAVLCAVGGVIGFARTGSVPSVIAGLSIGALYGRSADLILRGDPNVGIQGALAASFFLCLSSIPRALAKRKPVPAILAVAGTAAATYYGRIASDLGLWPFA</sequence>
<evidence type="ECO:0000256" key="2">
    <source>
        <dbReference type="ARBA" id="ARBA00007590"/>
    </source>
</evidence>
<evidence type="ECO:0000256" key="1">
    <source>
        <dbReference type="ARBA" id="ARBA00004370"/>
    </source>
</evidence>
<reference evidence="8" key="2">
    <citation type="submission" date="2015-01" db="EMBL/GenBank/DDBJ databases">
        <title>Evolutionary Origins and Diversification of the Mycorrhizal Mutualists.</title>
        <authorList>
            <consortium name="DOE Joint Genome Institute"/>
            <consortium name="Mycorrhizal Genomics Consortium"/>
            <person name="Kohler A."/>
            <person name="Kuo A."/>
            <person name="Nagy L.G."/>
            <person name="Floudas D."/>
            <person name="Copeland A."/>
            <person name="Barry K.W."/>
            <person name="Cichocki N."/>
            <person name="Veneault-Fourrey C."/>
            <person name="LaButti K."/>
            <person name="Lindquist E.A."/>
            <person name="Lipzen A."/>
            <person name="Lundell T."/>
            <person name="Morin E."/>
            <person name="Murat C."/>
            <person name="Riley R."/>
            <person name="Ohm R."/>
            <person name="Sun H."/>
            <person name="Tunlid A."/>
            <person name="Henrissat B."/>
            <person name="Grigoriev I.V."/>
            <person name="Hibbett D.S."/>
            <person name="Martin F."/>
        </authorList>
    </citation>
    <scope>NUCLEOTIDE SEQUENCE [LARGE SCALE GENOMIC DNA]</scope>
    <source>
        <strain evidence="8">MUT 4182</strain>
    </source>
</reference>
<keyword evidence="3 6" id="KW-0812">Transmembrane</keyword>
<dbReference type="EMBL" id="KN823023">
    <property type="protein sequence ID" value="KIO26477.1"/>
    <property type="molecule type" value="Genomic_DNA"/>
</dbReference>
<evidence type="ECO:0000313" key="8">
    <source>
        <dbReference type="Proteomes" id="UP000054248"/>
    </source>
</evidence>